<keyword evidence="1" id="KW-0129">CBS domain</keyword>
<keyword evidence="4" id="KW-1185">Reference proteome</keyword>
<dbReference type="Gene3D" id="3.10.580.10">
    <property type="entry name" value="CBS-domain"/>
    <property type="match status" value="1"/>
</dbReference>
<dbReference type="Proteomes" id="UP000440125">
    <property type="component" value="Unassembled WGS sequence"/>
</dbReference>
<dbReference type="InterPro" id="IPR046342">
    <property type="entry name" value="CBS_dom_sf"/>
</dbReference>
<dbReference type="Pfam" id="PF00571">
    <property type="entry name" value="CBS"/>
    <property type="match status" value="2"/>
</dbReference>
<evidence type="ECO:0000256" key="1">
    <source>
        <dbReference type="PROSITE-ProRule" id="PRU00703"/>
    </source>
</evidence>
<protein>
    <submittedName>
        <fullName evidence="3">CBS domain-containing protein</fullName>
    </submittedName>
</protein>
<organism evidence="3 4">
    <name type="scientific">Acidianus infernus</name>
    <dbReference type="NCBI Taxonomy" id="12915"/>
    <lineage>
        <taxon>Archaea</taxon>
        <taxon>Thermoproteota</taxon>
        <taxon>Thermoprotei</taxon>
        <taxon>Sulfolobales</taxon>
        <taxon>Sulfolobaceae</taxon>
        <taxon>Acidianus</taxon>
    </lineage>
</organism>
<name>A0A6A9QM78_ACIIN</name>
<evidence type="ECO:0000313" key="3">
    <source>
        <dbReference type="EMBL" id="MUM65018.1"/>
    </source>
</evidence>
<feature type="domain" description="CBS" evidence="2">
    <location>
        <begin position="64"/>
        <end position="122"/>
    </location>
</feature>
<gene>
    <name evidence="3" type="ORF">D1867_07135</name>
</gene>
<dbReference type="SMART" id="SM00116">
    <property type="entry name" value="CBS"/>
    <property type="match status" value="2"/>
</dbReference>
<dbReference type="RefSeq" id="WP_155863390.1">
    <property type="nucleotide sequence ID" value="NZ_WFIY01000004.1"/>
</dbReference>
<accession>A0A6A9QM78</accession>
<evidence type="ECO:0000313" key="4">
    <source>
        <dbReference type="Proteomes" id="UP000440125"/>
    </source>
</evidence>
<dbReference type="SUPFAM" id="SSF54631">
    <property type="entry name" value="CBS-domain pair"/>
    <property type="match status" value="1"/>
</dbReference>
<proteinExistence type="predicted"/>
<dbReference type="AlphaFoldDB" id="A0A6A9QM78"/>
<dbReference type="InterPro" id="IPR000644">
    <property type="entry name" value="CBS_dom"/>
</dbReference>
<reference evidence="3 4" key="1">
    <citation type="submission" date="2019-10" db="EMBL/GenBank/DDBJ databases">
        <title>Genome Sequences from Six Type Strain Members of the Archaeal Family Sulfolobaceae: Acidianus ambivalens, Acidianus infernus, Metallosphaera prunae, Stygiolobus azoricus, Sulfolobus metallicus, and Sulfurisphaera ohwakuensis.</title>
        <authorList>
            <person name="Counts J.A."/>
            <person name="Kelly R.M."/>
        </authorList>
    </citation>
    <scope>NUCLEOTIDE SEQUENCE [LARGE SCALE GENOMIC DNA]</scope>
    <source>
        <strain evidence="3 4">DSM 3191</strain>
    </source>
</reference>
<dbReference type="EMBL" id="WFIY01000004">
    <property type="protein sequence ID" value="MUM65018.1"/>
    <property type="molecule type" value="Genomic_DNA"/>
</dbReference>
<dbReference type="CDD" id="cd02205">
    <property type="entry name" value="CBS_pair_SF"/>
    <property type="match status" value="1"/>
</dbReference>
<sequence length="127" mass="14363">MALKAKLKHKNVLTVSGEEIVKNIKSQIAKYRVIVVTEGNKIIGYLTNDEIENANENERLKDIIKKEKSVLTITGKEDPLEILNLMVRSRIDYLIIVDEKGRVKGALSIDDALENVKRMIKNTINSC</sequence>
<dbReference type="PROSITE" id="PS51371">
    <property type="entry name" value="CBS"/>
    <property type="match status" value="1"/>
</dbReference>
<evidence type="ECO:0000259" key="2">
    <source>
        <dbReference type="PROSITE" id="PS51371"/>
    </source>
</evidence>
<comment type="caution">
    <text evidence="3">The sequence shown here is derived from an EMBL/GenBank/DDBJ whole genome shotgun (WGS) entry which is preliminary data.</text>
</comment>
<dbReference type="OrthoDB" id="42807at2157"/>